<dbReference type="AlphaFoldDB" id="A0A0G3H2X2"/>
<reference evidence="1 2" key="1">
    <citation type="journal article" date="2015" name="Genome Announc.">
        <title>Complete Genome Sequence of the Type Strain Corynebacterium mustelae DSM 45274, Isolated from Various Tissues of a Male Ferret with Lethal Sepsis.</title>
        <authorList>
            <person name="Ruckert C."/>
            <person name="Eimer J."/>
            <person name="Winkler A."/>
            <person name="Tauch A."/>
        </authorList>
    </citation>
    <scope>NUCLEOTIDE SEQUENCE [LARGE SCALE GENOMIC DNA]</scope>
    <source>
        <strain evidence="1 2">DSM 45274</strain>
    </source>
</reference>
<dbReference type="PATRIC" id="fig|571915.4.peg.1930"/>
<dbReference type="KEGG" id="cmv:CMUST_09105"/>
<protein>
    <submittedName>
        <fullName evidence="1">Uncharacterized protein</fullName>
    </submittedName>
</protein>
<organism evidence="1 2">
    <name type="scientific">Corynebacterium mustelae</name>
    <dbReference type="NCBI Taxonomy" id="571915"/>
    <lineage>
        <taxon>Bacteria</taxon>
        <taxon>Bacillati</taxon>
        <taxon>Actinomycetota</taxon>
        <taxon>Actinomycetes</taxon>
        <taxon>Mycobacteriales</taxon>
        <taxon>Corynebacteriaceae</taxon>
        <taxon>Corynebacterium</taxon>
    </lineage>
</organism>
<dbReference type="EMBL" id="CP011542">
    <property type="protein sequence ID" value="AKK06138.1"/>
    <property type="molecule type" value="Genomic_DNA"/>
</dbReference>
<accession>A0A0G3H2X2</accession>
<sequence>MGVREHNHKQPHATVVIIPGSPALIPDLGTGDHAGAIIRETINELLTPFVSAKSGLATLPVYIICSHDWRFRTNRTGSFAAWGAPDTTVSSGNFLSELIARYFLESASVAITEPVVTDKVPSSPFGLIVVVVDGSAGLTARAPLSLLPNAVSAHRWCEKFLADPQLHYVDYSDAWLSDAGVLEPQLWSELHKMAPKVTKATLLHSDSSLGVGRYVARWEVHSS</sequence>
<keyword evidence="2" id="KW-1185">Reference proteome</keyword>
<reference evidence="2" key="2">
    <citation type="submission" date="2015-05" db="EMBL/GenBank/DDBJ databases">
        <title>Complete genome sequence of Corynebacterium mustelae DSM 45274, isolated from various tissues of a male ferret with lethal sepsis.</title>
        <authorList>
            <person name="Ruckert C."/>
            <person name="Albersmeier A."/>
            <person name="Winkler A."/>
            <person name="Tauch A."/>
        </authorList>
    </citation>
    <scope>NUCLEOTIDE SEQUENCE [LARGE SCALE GENOMIC DNA]</scope>
    <source>
        <strain evidence="2">DSM 45274</strain>
    </source>
</reference>
<name>A0A0G3H2X2_9CORY</name>
<proteinExistence type="predicted"/>
<evidence type="ECO:0000313" key="1">
    <source>
        <dbReference type="EMBL" id="AKK06138.1"/>
    </source>
</evidence>
<dbReference type="Proteomes" id="UP000035199">
    <property type="component" value="Chromosome"/>
</dbReference>
<evidence type="ECO:0000313" key="2">
    <source>
        <dbReference type="Proteomes" id="UP000035199"/>
    </source>
</evidence>
<gene>
    <name evidence="1" type="ORF">CMUST_09105</name>
</gene>
<dbReference type="STRING" id="571915.CMUST_09105"/>